<proteinExistence type="predicted"/>
<accession>A0A1V0SAU7</accession>
<keyword evidence="1" id="KW-0472">Membrane</keyword>
<gene>
    <name evidence="2" type="ORF">Catovirus_1_900</name>
</gene>
<dbReference type="EMBL" id="KY684083">
    <property type="protein sequence ID" value="ARF08850.1"/>
    <property type="molecule type" value="Genomic_DNA"/>
</dbReference>
<protein>
    <submittedName>
        <fullName evidence="2">Uncharacterized protein</fullName>
    </submittedName>
</protein>
<feature type="transmembrane region" description="Helical" evidence="1">
    <location>
        <begin position="92"/>
        <end position="112"/>
    </location>
</feature>
<keyword evidence="1" id="KW-1133">Transmembrane helix</keyword>
<keyword evidence="1" id="KW-0812">Transmembrane</keyword>
<name>A0A1V0SAU7_9VIRU</name>
<evidence type="ECO:0000313" key="2">
    <source>
        <dbReference type="EMBL" id="ARF08850.1"/>
    </source>
</evidence>
<feature type="transmembrane region" description="Helical" evidence="1">
    <location>
        <begin position="62"/>
        <end position="85"/>
    </location>
</feature>
<feature type="transmembrane region" description="Helical" evidence="1">
    <location>
        <begin position="124"/>
        <end position="147"/>
    </location>
</feature>
<feature type="transmembrane region" description="Helical" evidence="1">
    <location>
        <begin position="29"/>
        <end position="50"/>
    </location>
</feature>
<sequence>MSDYDVKKYEENENFKRILRSKFYSFPKISFLIYIILAISNMMLIAYLLTLNDNNDQNFFNFIIVWFLFIFYIILFSFNCILFLLDFPYKKFIILASIIIQSIVVFLCLLSQQLFEHIGYSDQLYYYVSHALNVTVTVFGFVPLYLVY</sequence>
<evidence type="ECO:0000256" key="1">
    <source>
        <dbReference type="SAM" id="Phobius"/>
    </source>
</evidence>
<reference evidence="2" key="1">
    <citation type="journal article" date="2017" name="Science">
        <title>Giant viruses with an expanded complement of translation system components.</title>
        <authorList>
            <person name="Schulz F."/>
            <person name="Yutin N."/>
            <person name="Ivanova N.N."/>
            <person name="Ortega D.R."/>
            <person name="Lee T.K."/>
            <person name="Vierheilig J."/>
            <person name="Daims H."/>
            <person name="Horn M."/>
            <person name="Wagner M."/>
            <person name="Jensen G.J."/>
            <person name="Kyrpides N.C."/>
            <person name="Koonin E.V."/>
            <person name="Woyke T."/>
        </authorList>
    </citation>
    <scope>NUCLEOTIDE SEQUENCE</scope>
    <source>
        <strain evidence="2">CTV1</strain>
    </source>
</reference>
<organism evidence="2">
    <name type="scientific">Catovirus CTV1</name>
    <dbReference type="NCBI Taxonomy" id="1977631"/>
    <lineage>
        <taxon>Viruses</taxon>
        <taxon>Varidnaviria</taxon>
        <taxon>Bamfordvirae</taxon>
        <taxon>Nucleocytoviricota</taxon>
        <taxon>Megaviricetes</taxon>
        <taxon>Imitervirales</taxon>
        <taxon>Mimiviridae</taxon>
        <taxon>Klosneuvirinae</taxon>
        <taxon>Catovirus</taxon>
    </lineage>
</organism>